<dbReference type="EC" id="4.2.1.1" evidence="2"/>
<accession>A0A679I420</accession>
<dbReference type="EMBL" id="AP022345">
    <property type="protein sequence ID" value="BBU69118.1"/>
    <property type="molecule type" value="Genomic_DNA"/>
</dbReference>
<feature type="binding site" evidence="7">
    <location>
        <position position="94"/>
    </location>
    <ligand>
        <name>Zn(2+)</name>
        <dbReference type="ChEBI" id="CHEBI:29105"/>
    </ligand>
</feature>
<comment type="similarity">
    <text evidence="1">Belongs to the beta-class carbonic anhydrase family.</text>
</comment>
<keyword evidence="4 7" id="KW-0862">Zinc</keyword>
<evidence type="ECO:0000256" key="4">
    <source>
        <dbReference type="ARBA" id="ARBA00022833"/>
    </source>
</evidence>
<evidence type="ECO:0000256" key="2">
    <source>
        <dbReference type="ARBA" id="ARBA00012925"/>
    </source>
</evidence>
<sequence length="210" mass="22327">MNKLRLFLTVVIGCLANQAFAEGTHGSPINPVTYTPGITMNQSVQAGITPDKAVAILQAGNERFQAGKLLKRDPKKLVRQIAPAQYPFASVVACTDSRTAPEIVFDQNIGDLFVTRIAGNIVNDDMVGSLEYASNSLGTRVIVVMGHSNCGAIKGACDGVQMGNLTGLLSKIQPAVVAARTPGERNSKNLEFVERSGWANLNRVVSGKIC</sequence>
<keyword evidence="5" id="KW-0456">Lyase</keyword>
<name>A0A679I420_9RHOO</name>
<evidence type="ECO:0000256" key="3">
    <source>
        <dbReference type="ARBA" id="ARBA00022723"/>
    </source>
</evidence>
<organism evidence="8 9">
    <name type="scientific">Fluviibacter phosphoraccumulans</name>
    <dbReference type="NCBI Taxonomy" id="1751046"/>
    <lineage>
        <taxon>Bacteria</taxon>
        <taxon>Pseudomonadati</taxon>
        <taxon>Pseudomonadota</taxon>
        <taxon>Betaproteobacteria</taxon>
        <taxon>Rhodocyclales</taxon>
        <taxon>Fluviibacteraceae</taxon>
        <taxon>Fluviibacter</taxon>
    </lineage>
</organism>
<evidence type="ECO:0000313" key="8">
    <source>
        <dbReference type="EMBL" id="BBU69118.1"/>
    </source>
</evidence>
<evidence type="ECO:0000256" key="5">
    <source>
        <dbReference type="ARBA" id="ARBA00023239"/>
    </source>
</evidence>
<feature type="binding site" evidence="7">
    <location>
        <position position="150"/>
    </location>
    <ligand>
        <name>Zn(2+)</name>
        <dbReference type="ChEBI" id="CHEBI:29105"/>
    </ligand>
</feature>
<feature type="binding site" evidence="7">
    <location>
        <position position="147"/>
    </location>
    <ligand>
        <name>Zn(2+)</name>
        <dbReference type="ChEBI" id="CHEBI:29105"/>
    </ligand>
</feature>
<evidence type="ECO:0000256" key="7">
    <source>
        <dbReference type="PIRSR" id="PIRSR601765-1"/>
    </source>
</evidence>
<dbReference type="InterPro" id="IPR036874">
    <property type="entry name" value="Carbonic_anhydrase_sf"/>
</dbReference>
<reference evidence="9" key="1">
    <citation type="submission" date="2020-01" db="EMBL/GenBank/DDBJ databases">
        <title>Phosphoaccumulans saitamaens gen. nov., sp. nov., a polyphosphate accumulating bacterium isolated from surface river water.</title>
        <authorList>
            <person name="Watanabe K."/>
            <person name="Suda W."/>
        </authorList>
    </citation>
    <scope>NUCLEOTIDE SEQUENCE [LARGE SCALE GENOMIC DNA]</scope>
    <source>
        <strain evidence="9">ICHIAU1</strain>
    </source>
</reference>
<dbReference type="Pfam" id="PF00484">
    <property type="entry name" value="Pro_CA"/>
    <property type="match status" value="1"/>
</dbReference>
<dbReference type="PANTHER" id="PTHR11002:SF76">
    <property type="entry name" value="CARBONIC ANHYDRASE"/>
    <property type="match status" value="1"/>
</dbReference>
<dbReference type="PANTHER" id="PTHR11002">
    <property type="entry name" value="CARBONIC ANHYDRASE"/>
    <property type="match status" value="1"/>
</dbReference>
<keyword evidence="9" id="KW-1185">Reference proteome</keyword>
<evidence type="ECO:0000313" key="9">
    <source>
        <dbReference type="Proteomes" id="UP000463961"/>
    </source>
</evidence>
<gene>
    <name evidence="8" type="primary">cynT2</name>
    <name evidence="8" type="ORF">ICHIAU1_14010</name>
</gene>
<evidence type="ECO:0000256" key="6">
    <source>
        <dbReference type="ARBA" id="ARBA00048348"/>
    </source>
</evidence>
<evidence type="ECO:0000256" key="1">
    <source>
        <dbReference type="ARBA" id="ARBA00006217"/>
    </source>
</evidence>
<feature type="binding site" evidence="7">
    <location>
        <position position="96"/>
    </location>
    <ligand>
        <name>Zn(2+)</name>
        <dbReference type="ChEBI" id="CHEBI:29105"/>
    </ligand>
</feature>
<dbReference type="Proteomes" id="UP000463961">
    <property type="component" value="Chromosome"/>
</dbReference>
<dbReference type="GO" id="GO:0004089">
    <property type="term" value="F:carbonate dehydratase activity"/>
    <property type="evidence" value="ECO:0007669"/>
    <property type="project" value="UniProtKB-EC"/>
</dbReference>
<keyword evidence="3 7" id="KW-0479">Metal-binding</keyword>
<proteinExistence type="inferred from homology"/>
<dbReference type="Gene3D" id="3.40.1050.10">
    <property type="entry name" value="Carbonic anhydrase"/>
    <property type="match status" value="1"/>
</dbReference>
<comment type="catalytic activity">
    <reaction evidence="6">
        <text>hydrogencarbonate + H(+) = CO2 + H2O</text>
        <dbReference type="Rhea" id="RHEA:10748"/>
        <dbReference type="ChEBI" id="CHEBI:15377"/>
        <dbReference type="ChEBI" id="CHEBI:15378"/>
        <dbReference type="ChEBI" id="CHEBI:16526"/>
        <dbReference type="ChEBI" id="CHEBI:17544"/>
        <dbReference type="EC" id="4.2.1.1"/>
    </reaction>
</comment>
<dbReference type="OrthoDB" id="9797527at2"/>
<dbReference type="InterPro" id="IPR001765">
    <property type="entry name" value="Carbonic_anhydrase"/>
</dbReference>
<protein>
    <recommendedName>
        <fullName evidence="2">carbonic anhydrase</fullName>
        <ecNumber evidence="2">4.2.1.1</ecNumber>
    </recommendedName>
</protein>
<dbReference type="SUPFAM" id="SSF53056">
    <property type="entry name" value="beta-carbonic anhydrase, cab"/>
    <property type="match status" value="1"/>
</dbReference>
<comment type="cofactor">
    <cofactor evidence="7">
        <name>Zn(2+)</name>
        <dbReference type="ChEBI" id="CHEBI:29105"/>
    </cofactor>
    <text evidence="7">Binds 1 zinc ion per subunit.</text>
</comment>
<dbReference type="AlphaFoldDB" id="A0A679I420"/>
<dbReference type="RefSeq" id="WP_162050148.1">
    <property type="nucleotide sequence ID" value="NZ_AP019011.1"/>
</dbReference>
<dbReference type="GO" id="GO:0008270">
    <property type="term" value="F:zinc ion binding"/>
    <property type="evidence" value="ECO:0007669"/>
    <property type="project" value="InterPro"/>
</dbReference>
<dbReference type="SMART" id="SM00947">
    <property type="entry name" value="Pro_CA"/>
    <property type="match status" value="1"/>
</dbReference>